<keyword evidence="5" id="KW-1185">Reference proteome</keyword>
<organism evidence="4 5">
    <name type="scientific">Scleromatobacter humisilvae</name>
    <dbReference type="NCBI Taxonomy" id="2897159"/>
    <lineage>
        <taxon>Bacteria</taxon>
        <taxon>Pseudomonadati</taxon>
        <taxon>Pseudomonadota</taxon>
        <taxon>Betaproteobacteria</taxon>
        <taxon>Burkholderiales</taxon>
        <taxon>Sphaerotilaceae</taxon>
        <taxon>Scleromatobacter</taxon>
    </lineage>
</organism>
<evidence type="ECO:0000256" key="1">
    <source>
        <dbReference type="ARBA" id="ARBA00010617"/>
    </source>
</evidence>
<dbReference type="GO" id="GO:0004497">
    <property type="term" value="F:monooxygenase activity"/>
    <property type="evidence" value="ECO:0007669"/>
    <property type="project" value="UniProtKB-KW"/>
</dbReference>
<keyword evidence="2" id="KW-0503">Monooxygenase</keyword>
<reference evidence="4" key="1">
    <citation type="submission" date="2021-11" db="EMBL/GenBank/DDBJ databases">
        <title>BS-T2-15 a new species belonging to the Comamonadaceae family isolated from the soil of a French oak forest.</title>
        <authorList>
            <person name="Mieszkin S."/>
            <person name="Alain K."/>
        </authorList>
    </citation>
    <scope>NUCLEOTIDE SEQUENCE</scope>
    <source>
        <strain evidence="4">BS-T2-15</strain>
    </source>
</reference>
<comment type="similarity">
    <text evidence="1 2">Belongs to the cytochrome P450 family.</text>
</comment>
<name>A0A9X1YHT5_9BURK</name>
<dbReference type="Gene3D" id="1.10.630.10">
    <property type="entry name" value="Cytochrome P450"/>
    <property type="match status" value="1"/>
</dbReference>
<dbReference type="GO" id="GO:0005506">
    <property type="term" value="F:iron ion binding"/>
    <property type="evidence" value="ECO:0007669"/>
    <property type="project" value="InterPro"/>
</dbReference>
<proteinExistence type="inferred from homology"/>
<keyword evidence="3" id="KW-1133">Transmembrane helix</keyword>
<dbReference type="InterPro" id="IPR017972">
    <property type="entry name" value="Cyt_P450_CS"/>
</dbReference>
<keyword evidence="2" id="KW-0560">Oxidoreductase</keyword>
<dbReference type="RefSeq" id="WP_275681662.1">
    <property type="nucleotide sequence ID" value="NZ_JAJLJH010000001.1"/>
</dbReference>
<protein>
    <submittedName>
        <fullName evidence="4">Cytochrome P450</fullName>
    </submittedName>
</protein>
<dbReference type="InterPro" id="IPR002397">
    <property type="entry name" value="Cyt_P450_B"/>
</dbReference>
<evidence type="ECO:0000313" key="5">
    <source>
        <dbReference type="Proteomes" id="UP001139353"/>
    </source>
</evidence>
<evidence type="ECO:0000256" key="2">
    <source>
        <dbReference type="RuleBase" id="RU000461"/>
    </source>
</evidence>
<evidence type="ECO:0000313" key="4">
    <source>
        <dbReference type="EMBL" id="MCK9685665.1"/>
    </source>
</evidence>
<dbReference type="PRINTS" id="PR00359">
    <property type="entry name" value="BP450"/>
</dbReference>
<dbReference type="GO" id="GO:0016705">
    <property type="term" value="F:oxidoreductase activity, acting on paired donors, with incorporation or reduction of molecular oxygen"/>
    <property type="evidence" value="ECO:0007669"/>
    <property type="project" value="InterPro"/>
</dbReference>
<dbReference type="GO" id="GO:0020037">
    <property type="term" value="F:heme binding"/>
    <property type="evidence" value="ECO:0007669"/>
    <property type="project" value="InterPro"/>
</dbReference>
<dbReference type="SUPFAM" id="SSF48264">
    <property type="entry name" value="Cytochrome P450"/>
    <property type="match status" value="1"/>
</dbReference>
<dbReference type="PROSITE" id="PS00086">
    <property type="entry name" value="CYTOCHROME_P450"/>
    <property type="match status" value="1"/>
</dbReference>
<dbReference type="InterPro" id="IPR001128">
    <property type="entry name" value="Cyt_P450"/>
</dbReference>
<comment type="caution">
    <text evidence="4">The sequence shown here is derived from an EMBL/GenBank/DDBJ whole genome shotgun (WGS) entry which is preliminary data.</text>
</comment>
<keyword evidence="2" id="KW-0408">Iron</keyword>
<gene>
    <name evidence="4" type="ORF">LPC04_08080</name>
</gene>
<keyword evidence="3" id="KW-0812">Transmembrane</keyword>
<keyword evidence="3" id="KW-0472">Membrane</keyword>
<dbReference type="Pfam" id="PF00067">
    <property type="entry name" value="p450"/>
    <property type="match status" value="1"/>
</dbReference>
<dbReference type="AlphaFoldDB" id="A0A9X1YHT5"/>
<dbReference type="InterPro" id="IPR036396">
    <property type="entry name" value="Cyt_P450_sf"/>
</dbReference>
<dbReference type="PANTHER" id="PTHR46696">
    <property type="entry name" value="P450, PUTATIVE (EUROFUNG)-RELATED"/>
    <property type="match status" value="1"/>
</dbReference>
<sequence>MTSSATPAHARPAIPPHVPPDLVRDLDIFAIDVGDDPQAAIIRDLSAAPPIFYMPRSLRFPDWGSWVFKRGHDIRAIMQDTEHFSNHGVAGFDQLSGTGDTWLALPAEADPPDHGKYRALLNPLFSPARIKAYEANIRAHVIEVIESSAGAGSVDFVLLARKLPAGIFSQLLGLTVDETLGVIDQVKLVLHSGYDVEKRRAGVRGIMAIEKDLVEKRRRQRGHDLVSIALDATIDGRPLTEKEMLGMFFFFLLAGLDTIAGATGFMFRYLAEHSEVRRKLASDPTLIPDAIEDSLRRHSQITTNRFVKKDVEIGGVALKAGDHVFCSLVLANLDPQSVDRPLEVDITRNPNLHVAFGAGPHRCIGSNIARLQMRVTLEEWLKRLPEFWIPAGSEIRAVNSEALVLSTLPLAWADRGSCPATFG</sequence>
<feature type="transmembrane region" description="Helical" evidence="3">
    <location>
        <begin position="247"/>
        <end position="270"/>
    </location>
</feature>
<dbReference type="PANTHER" id="PTHR46696:SF6">
    <property type="entry name" value="P450, PUTATIVE (EUROFUNG)-RELATED"/>
    <property type="match status" value="1"/>
</dbReference>
<dbReference type="EMBL" id="JAJLJH010000001">
    <property type="protein sequence ID" value="MCK9685665.1"/>
    <property type="molecule type" value="Genomic_DNA"/>
</dbReference>
<keyword evidence="2" id="KW-0479">Metal-binding</keyword>
<accession>A0A9X1YHT5</accession>
<evidence type="ECO:0000256" key="3">
    <source>
        <dbReference type="SAM" id="Phobius"/>
    </source>
</evidence>
<dbReference type="Proteomes" id="UP001139353">
    <property type="component" value="Unassembled WGS sequence"/>
</dbReference>
<keyword evidence="2" id="KW-0349">Heme</keyword>